<feature type="compositionally biased region" description="Polar residues" evidence="1">
    <location>
        <begin position="1"/>
        <end position="40"/>
    </location>
</feature>
<sequence length="94" mass="10254">MSYTNKSSSTAGSISSYMRPIPSTSPQSHSSHNHLQPNNTSSSSAGSTHSRPEIHRLSGNFNTPTEIELEQTKKNKSSLSIRKMGRGFKDLFTG</sequence>
<keyword evidence="3" id="KW-1185">Reference proteome</keyword>
<organism evidence="2 3">
    <name type="scientific">Massarina eburnea CBS 473.64</name>
    <dbReference type="NCBI Taxonomy" id="1395130"/>
    <lineage>
        <taxon>Eukaryota</taxon>
        <taxon>Fungi</taxon>
        <taxon>Dikarya</taxon>
        <taxon>Ascomycota</taxon>
        <taxon>Pezizomycotina</taxon>
        <taxon>Dothideomycetes</taxon>
        <taxon>Pleosporomycetidae</taxon>
        <taxon>Pleosporales</taxon>
        <taxon>Massarineae</taxon>
        <taxon>Massarinaceae</taxon>
        <taxon>Massarina</taxon>
    </lineage>
</organism>
<evidence type="ECO:0000313" key="3">
    <source>
        <dbReference type="Proteomes" id="UP000799753"/>
    </source>
</evidence>
<feature type="region of interest" description="Disordered" evidence="1">
    <location>
        <begin position="1"/>
        <end position="94"/>
    </location>
</feature>
<evidence type="ECO:0000313" key="2">
    <source>
        <dbReference type="EMBL" id="KAF2645012.1"/>
    </source>
</evidence>
<gene>
    <name evidence="2" type="ORF">P280DRAFT_466253</name>
</gene>
<evidence type="ECO:0000256" key="1">
    <source>
        <dbReference type="SAM" id="MobiDB-lite"/>
    </source>
</evidence>
<reference evidence="2" key="1">
    <citation type="journal article" date="2020" name="Stud. Mycol.">
        <title>101 Dothideomycetes genomes: a test case for predicting lifestyles and emergence of pathogens.</title>
        <authorList>
            <person name="Haridas S."/>
            <person name="Albert R."/>
            <person name="Binder M."/>
            <person name="Bloem J."/>
            <person name="Labutti K."/>
            <person name="Salamov A."/>
            <person name="Andreopoulos B."/>
            <person name="Baker S."/>
            <person name="Barry K."/>
            <person name="Bills G."/>
            <person name="Bluhm B."/>
            <person name="Cannon C."/>
            <person name="Castanera R."/>
            <person name="Culley D."/>
            <person name="Daum C."/>
            <person name="Ezra D."/>
            <person name="Gonzalez J."/>
            <person name="Henrissat B."/>
            <person name="Kuo A."/>
            <person name="Liang C."/>
            <person name="Lipzen A."/>
            <person name="Lutzoni F."/>
            <person name="Magnuson J."/>
            <person name="Mondo S."/>
            <person name="Nolan M."/>
            <person name="Ohm R."/>
            <person name="Pangilinan J."/>
            <person name="Park H.-J."/>
            <person name="Ramirez L."/>
            <person name="Alfaro M."/>
            <person name="Sun H."/>
            <person name="Tritt A."/>
            <person name="Yoshinaga Y."/>
            <person name="Zwiers L.-H."/>
            <person name="Turgeon B."/>
            <person name="Goodwin S."/>
            <person name="Spatafora J."/>
            <person name="Crous P."/>
            <person name="Grigoriev I."/>
        </authorList>
    </citation>
    <scope>NUCLEOTIDE SEQUENCE</scope>
    <source>
        <strain evidence="2">CBS 473.64</strain>
    </source>
</reference>
<dbReference type="EMBL" id="MU006778">
    <property type="protein sequence ID" value="KAF2645012.1"/>
    <property type="molecule type" value="Genomic_DNA"/>
</dbReference>
<protein>
    <submittedName>
        <fullName evidence="2">Uncharacterized protein</fullName>
    </submittedName>
</protein>
<dbReference type="AlphaFoldDB" id="A0A6A6SCK2"/>
<accession>A0A6A6SCK2</accession>
<proteinExistence type="predicted"/>
<name>A0A6A6SCK2_9PLEO</name>
<dbReference type="Proteomes" id="UP000799753">
    <property type="component" value="Unassembled WGS sequence"/>
</dbReference>
<dbReference type="OrthoDB" id="3679518at2759"/>